<dbReference type="AlphaFoldDB" id="A0AAD4CS63"/>
<dbReference type="InterPro" id="IPR036282">
    <property type="entry name" value="Glutathione-S-Trfase_C_sf"/>
</dbReference>
<keyword evidence="3" id="KW-0808">Transferase</keyword>
<dbReference type="PANTHER" id="PTHR43900:SF3">
    <property type="entry name" value="GLUTATHIONE S-TRANSFERASE RHO"/>
    <property type="match status" value="1"/>
</dbReference>
<evidence type="ECO:0000259" key="6">
    <source>
        <dbReference type="PROSITE" id="PS50405"/>
    </source>
</evidence>
<dbReference type="PANTHER" id="PTHR43900">
    <property type="entry name" value="GLUTATHIONE S-TRANSFERASE RHO"/>
    <property type="match status" value="1"/>
</dbReference>
<dbReference type="EMBL" id="VCAU01000016">
    <property type="protein sequence ID" value="KAF9891739.1"/>
    <property type="molecule type" value="Genomic_DNA"/>
</dbReference>
<dbReference type="SUPFAM" id="SSF52833">
    <property type="entry name" value="Thioredoxin-like"/>
    <property type="match status" value="1"/>
</dbReference>
<feature type="domain" description="GST C-terminal" evidence="6">
    <location>
        <begin position="94"/>
        <end position="215"/>
    </location>
</feature>
<dbReference type="InterPro" id="IPR004045">
    <property type="entry name" value="Glutathione_S-Trfase_N"/>
</dbReference>
<comment type="catalytic activity">
    <reaction evidence="4">
        <text>RX + glutathione = an S-substituted glutathione + a halide anion + H(+)</text>
        <dbReference type="Rhea" id="RHEA:16437"/>
        <dbReference type="ChEBI" id="CHEBI:15378"/>
        <dbReference type="ChEBI" id="CHEBI:16042"/>
        <dbReference type="ChEBI" id="CHEBI:17792"/>
        <dbReference type="ChEBI" id="CHEBI:57925"/>
        <dbReference type="ChEBI" id="CHEBI:90779"/>
        <dbReference type="EC" id="2.5.1.18"/>
    </reaction>
</comment>
<proteinExistence type="inferred from homology"/>
<dbReference type="FunFam" id="1.20.1050.10:FF:000004">
    <property type="entry name" value="Glutathione S-transferase F2"/>
    <property type="match status" value="1"/>
</dbReference>
<evidence type="ECO:0000256" key="3">
    <source>
        <dbReference type="ARBA" id="ARBA00022679"/>
    </source>
</evidence>
<dbReference type="SFLD" id="SFLDG01154">
    <property type="entry name" value="Main.5:_Phi-like"/>
    <property type="match status" value="1"/>
</dbReference>
<dbReference type="FunFam" id="3.40.30.10:FF:000016">
    <property type="entry name" value="Glutathione S-transferase F2"/>
    <property type="match status" value="1"/>
</dbReference>
<dbReference type="Gene3D" id="3.40.30.10">
    <property type="entry name" value="Glutaredoxin"/>
    <property type="match status" value="1"/>
</dbReference>
<keyword evidence="8" id="KW-1185">Reference proteome</keyword>
<comment type="caution">
    <text evidence="7">The sequence shown here is derived from an EMBL/GenBank/DDBJ whole genome shotgun (WGS) entry which is preliminary data.</text>
</comment>
<dbReference type="SFLD" id="SFLDG00358">
    <property type="entry name" value="Main_(cytGST)"/>
    <property type="match status" value="1"/>
</dbReference>
<evidence type="ECO:0000259" key="5">
    <source>
        <dbReference type="PROSITE" id="PS50404"/>
    </source>
</evidence>
<protein>
    <recommendedName>
        <fullName evidence="2">glutathione transferase</fullName>
        <ecNumber evidence="2">2.5.1.18</ecNumber>
    </recommendedName>
</protein>
<dbReference type="GO" id="GO:0043295">
    <property type="term" value="F:glutathione binding"/>
    <property type="evidence" value="ECO:0007669"/>
    <property type="project" value="TreeGrafter"/>
</dbReference>
<reference evidence="7" key="2">
    <citation type="submission" date="2020-02" db="EMBL/GenBank/DDBJ databases">
        <authorList>
            <person name="Gilchrist C.L.M."/>
            <person name="Chooi Y.-H."/>
        </authorList>
    </citation>
    <scope>NUCLEOTIDE SEQUENCE</scope>
    <source>
        <strain evidence="7">MST-FP2251</strain>
    </source>
</reference>
<evidence type="ECO:0000256" key="1">
    <source>
        <dbReference type="ARBA" id="ARBA00010128"/>
    </source>
</evidence>
<dbReference type="CDD" id="cd03053">
    <property type="entry name" value="GST_N_Phi"/>
    <property type="match status" value="1"/>
</dbReference>
<sequence length="215" mass="24229">MALKLHGLPVSTCTRRVRVALAEKGLDVELVVVDLFKGEQKTPAYLNELQPFGKIPVLEDSETGVKIFESRAIAQYIATKYRGQGTELAPPETDLKAYALYQQALSIEQSYFDPLVSGIAYEKVFKTRKGHGETDEARVKSLLSQLDLTLEGYERLLSKQKYLAGDNLTIADLSHLPYGTMVEQFGFAELIPKYPHFQKWWEGLKARDSWKNVSA</sequence>
<dbReference type="InterPro" id="IPR040079">
    <property type="entry name" value="Glutathione_S-Trfase"/>
</dbReference>
<dbReference type="InterPro" id="IPR010987">
    <property type="entry name" value="Glutathione-S-Trfase_C-like"/>
</dbReference>
<dbReference type="GO" id="GO:0006749">
    <property type="term" value="P:glutathione metabolic process"/>
    <property type="evidence" value="ECO:0007669"/>
    <property type="project" value="TreeGrafter"/>
</dbReference>
<evidence type="ECO:0000256" key="4">
    <source>
        <dbReference type="ARBA" id="ARBA00047960"/>
    </source>
</evidence>
<evidence type="ECO:0000313" key="7">
    <source>
        <dbReference type="EMBL" id="KAF9891739.1"/>
    </source>
</evidence>
<gene>
    <name evidence="7" type="ORF">FE257_003220</name>
</gene>
<reference evidence="7" key="1">
    <citation type="journal article" date="2019" name="Beilstein J. Org. Chem.">
        <title>Nanangenines: drimane sesquiterpenoids as the dominant metabolite cohort of a novel Australian fungus, Aspergillus nanangensis.</title>
        <authorList>
            <person name="Lacey H.J."/>
            <person name="Gilchrist C.L.M."/>
            <person name="Crombie A."/>
            <person name="Kalaitzis J.A."/>
            <person name="Vuong D."/>
            <person name="Rutledge P.J."/>
            <person name="Turner P."/>
            <person name="Pitt J.I."/>
            <person name="Lacey E."/>
            <person name="Chooi Y.H."/>
            <person name="Piggott A.M."/>
        </authorList>
    </citation>
    <scope>NUCLEOTIDE SEQUENCE</scope>
    <source>
        <strain evidence="7">MST-FP2251</strain>
    </source>
</reference>
<dbReference type="PROSITE" id="PS50404">
    <property type="entry name" value="GST_NTER"/>
    <property type="match status" value="1"/>
</dbReference>
<dbReference type="PROSITE" id="PS50405">
    <property type="entry name" value="GST_CTER"/>
    <property type="match status" value="1"/>
</dbReference>
<dbReference type="GO" id="GO:0005737">
    <property type="term" value="C:cytoplasm"/>
    <property type="evidence" value="ECO:0007669"/>
    <property type="project" value="TreeGrafter"/>
</dbReference>
<dbReference type="EC" id="2.5.1.18" evidence="2"/>
<dbReference type="Pfam" id="PF00043">
    <property type="entry name" value="GST_C"/>
    <property type="match status" value="1"/>
</dbReference>
<dbReference type="SUPFAM" id="SSF47616">
    <property type="entry name" value="GST C-terminal domain-like"/>
    <property type="match status" value="1"/>
</dbReference>
<name>A0AAD4CS63_ASPNN</name>
<dbReference type="InterPro" id="IPR036249">
    <property type="entry name" value="Thioredoxin-like_sf"/>
</dbReference>
<dbReference type="SFLD" id="SFLDS00019">
    <property type="entry name" value="Glutathione_Transferase_(cytos"/>
    <property type="match status" value="1"/>
</dbReference>
<dbReference type="GO" id="GO:0004364">
    <property type="term" value="F:glutathione transferase activity"/>
    <property type="evidence" value="ECO:0007669"/>
    <property type="project" value="UniProtKB-EC"/>
</dbReference>
<accession>A0AAD4CS63</accession>
<dbReference type="InterPro" id="IPR004046">
    <property type="entry name" value="GST_C"/>
</dbReference>
<dbReference type="Gene3D" id="1.20.1050.10">
    <property type="match status" value="1"/>
</dbReference>
<dbReference type="Pfam" id="PF02798">
    <property type="entry name" value="GST_N"/>
    <property type="match status" value="1"/>
</dbReference>
<evidence type="ECO:0000256" key="2">
    <source>
        <dbReference type="ARBA" id="ARBA00012452"/>
    </source>
</evidence>
<dbReference type="GO" id="GO:0009636">
    <property type="term" value="P:response to toxic substance"/>
    <property type="evidence" value="ECO:0007669"/>
    <property type="project" value="UniProtKB-ARBA"/>
</dbReference>
<evidence type="ECO:0000313" key="8">
    <source>
        <dbReference type="Proteomes" id="UP001194746"/>
    </source>
</evidence>
<organism evidence="7 8">
    <name type="scientific">Aspergillus nanangensis</name>
    <dbReference type="NCBI Taxonomy" id="2582783"/>
    <lineage>
        <taxon>Eukaryota</taxon>
        <taxon>Fungi</taxon>
        <taxon>Dikarya</taxon>
        <taxon>Ascomycota</taxon>
        <taxon>Pezizomycotina</taxon>
        <taxon>Eurotiomycetes</taxon>
        <taxon>Eurotiomycetidae</taxon>
        <taxon>Eurotiales</taxon>
        <taxon>Aspergillaceae</taxon>
        <taxon>Aspergillus</taxon>
        <taxon>Aspergillus subgen. Circumdati</taxon>
    </lineage>
</organism>
<comment type="similarity">
    <text evidence="1">Belongs to the GST superfamily. Phi family.</text>
</comment>
<feature type="domain" description="GST N-terminal" evidence="5">
    <location>
        <begin position="1"/>
        <end position="85"/>
    </location>
</feature>
<dbReference type="Proteomes" id="UP001194746">
    <property type="component" value="Unassembled WGS sequence"/>
</dbReference>